<name>A0A061QWY1_9CHLO</name>
<organism evidence="2">
    <name type="scientific">Tetraselmis sp. GSL018</name>
    <dbReference type="NCBI Taxonomy" id="582737"/>
    <lineage>
        <taxon>Eukaryota</taxon>
        <taxon>Viridiplantae</taxon>
        <taxon>Chlorophyta</taxon>
        <taxon>core chlorophytes</taxon>
        <taxon>Chlorodendrophyceae</taxon>
        <taxon>Chlorodendrales</taxon>
        <taxon>Chlorodendraceae</taxon>
        <taxon>Tetraselmis</taxon>
    </lineage>
</organism>
<dbReference type="AlphaFoldDB" id="A0A061QWY1"/>
<feature type="non-terminal residue" evidence="2">
    <location>
        <position position="192"/>
    </location>
</feature>
<feature type="compositionally biased region" description="Pro residues" evidence="1">
    <location>
        <begin position="64"/>
        <end position="74"/>
    </location>
</feature>
<sequence length="192" mass="20035">DSGSEISAPLTARRQQPLLPLARFACDRPCPAPVLPPVLIPRVRRGKSTCRGLSHTVSRRAGSQPPPLPAVPPPPSRRLFLPFGLPEELAPESGTDTCALLRAFFLIARRGLPSVIGGCAQGAAAQEDRFPPSPPLFPPGNRGAVSRQRQLSAENGRGLATAQPGTDSGAIGAVARLGRRDRGAAIARDGPA</sequence>
<dbReference type="EMBL" id="GBEZ01022639">
    <property type="protein sequence ID" value="JAC64208.1"/>
    <property type="molecule type" value="Transcribed_RNA"/>
</dbReference>
<protein>
    <submittedName>
        <fullName evidence="2">Uncharacterized protein</fullName>
    </submittedName>
</protein>
<evidence type="ECO:0000313" key="2">
    <source>
        <dbReference type="EMBL" id="JAC64208.1"/>
    </source>
</evidence>
<evidence type="ECO:0000256" key="1">
    <source>
        <dbReference type="SAM" id="MobiDB-lite"/>
    </source>
</evidence>
<accession>A0A061QWY1</accession>
<reference evidence="2" key="1">
    <citation type="submission" date="2014-05" db="EMBL/GenBank/DDBJ databases">
        <title>The transcriptome of the halophilic microalga Tetraselmis sp. GSL018 isolated from the Great Salt Lake, Utah.</title>
        <authorList>
            <person name="Jinkerson R.E."/>
            <person name="D'Adamo S."/>
            <person name="Posewitz M.C."/>
        </authorList>
    </citation>
    <scope>NUCLEOTIDE SEQUENCE</scope>
    <source>
        <strain evidence="2">GSL018</strain>
    </source>
</reference>
<proteinExistence type="predicted"/>
<feature type="non-terminal residue" evidence="2">
    <location>
        <position position="1"/>
    </location>
</feature>
<gene>
    <name evidence="2" type="ORF">TSPGSL018_18825</name>
</gene>
<feature type="region of interest" description="Disordered" evidence="1">
    <location>
        <begin position="125"/>
        <end position="174"/>
    </location>
</feature>
<feature type="region of interest" description="Disordered" evidence="1">
    <location>
        <begin position="50"/>
        <end position="74"/>
    </location>
</feature>